<sequence length="125" mass="14090">MSATWDYTSLSTYYASTKFPSQDGACKILGLIVVPALKELLAQRILDRRFDDYDFILYRDRRESTSQGGYLVVLAFHLNGDLALKLRIYPTSCSRPTQVIRTAGAIRRFADVGGAVQLPYESFAR</sequence>
<accession>A0A067T2V5</accession>
<evidence type="ECO:0000313" key="1">
    <source>
        <dbReference type="EMBL" id="KDR76672.1"/>
    </source>
</evidence>
<dbReference type="Proteomes" id="UP000027222">
    <property type="component" value="Unassembled WGS sequence"/>
</dbReference>
<dbReference type="EMBL" id="KL142378">
    <property type="protein sequence ID" value="KDR76672.1"/>
    <property type="molecule type" value="Genomic_DNA"/>
</dbReference>
<protein>
    <submittedName>
        <fullName evidence="1">Uncharacterized protein</fullName>
    </submittedName>
</protein>
<proteinExistence type="predicted"/>
<dbReference type="AlphaFoldDB" id="A0A067T2V5"/>
<reference evidence="2" key="1">
    <citation type="journal article" date="2014" name="Proc. Natl. Acad. Sci. U.S.A.">
        <title>Extensive sampling of basidiomycete genomes demonstrates inadequacy of the white-rot/brown-rot paradigm for wood decay fungi.</title>
        <authorList>
            <person name="Riley R."/>
            <person name="Salamov A.A."/>
            <person name="Brown D.W."/>
            <person name="Nagy L.G."/>
            <person name="Floudas D."/>
            <person name="Held B.W."/>
            <person name="Levasseur A."/>
            <person name="Lombard V."/>
            <person name="Morin E."/>
            <person name="Otillar R."/>
            <person name="Lindquist E.A."/>
            <person name="Sun H."/>
            <person name="LaButti K.M."/>
            <person name="Schmutz J."/>
            <person name="Jabbour D."/>
            <person name="Luo H."/>
            <person name="Baker S.E."/>
            <person name="Pisabarro A.G."/>
            <person name="Walton J.D."/>
            <person name="Blanchette R.A."/>
            <person name="Henrissat B."/>
            <person name="Martin F."/>
            <person name="Cullen D."/>
            <person name="Hibbett D.S."/>
            <person name="Grigoriev I.V."/>
        </authorList>
    </citation>
    <scope>NUCLEOTIDE SEQUENCE [LARGE SCALE GENOMIC DNA]</scope>
    <source>
        <strain evidence="2">CBS 339.88</strain>
    </source>
</reference>
<name>A0A067T2V5_GALM3</name>
<gene>
    <name evidence="1" type="ORF">GALMADRAFT_210579</name>
</gene>
<keyword evidence="2" id="KW-1185">Reference proteome</keyword>
<evidence type="ECO:0000313" key="2">
    <source>
        <dbReference type="Proteomes" id="UP000027222"/>
    </source>
</evidence>
<dbReference type="HOGENOM" id="CLU_2004092_0_0_1"/>
<organism evidence="1 2">
    <name type="scientific">Galerina marginata (strain CBS 339.88)</name>
    <dbReference type="NCBI Taxonomy" id="685588"/>
    <lineage>
        <taxon>Eukaryota</taxon>
        <taxon>Fungi</taxon>
        <taxon>Dikarya</taxon>
        <taxon>Basidiomycota</taxon>
        <taxon>Agaricomycotina</taxon>
        <taxon>Agaricomycetes</taxon>
        <taxon>Agaricomycetidae</taxon>
        <taxon>Agaricales</taxon>
        <taxon>Agaricineae</taxon>
        <taxon>Strophariaceae</taxon>
        <taxon>Galerina</taxon>
    </lineage>
</organism>